<feature type="transmembrane region" description="Helical" evidence="8">
    <location>
        <begin position="252"/>
        <end position="270"/>
    </location>
</feature>
<keyword evidence="8" id="KW-0812">Transmembrane</keyword>
<feature type="compositionally biased region" description="Pro residues" evidence="7">
    <location>
        <begin position="189"/>
        <end position="217"/>
    </location>
</feature>
<evidence type="ECO:0000256" key="8">
    <source>
        <dbReference type="SAM" id="Phobius"/>
    </source>
</evidence>
<comment type="similarity">
    <text evidence="2">Belongs to the serine-aspartate repeat-containing protein (SDr) family.</text>
</comment>
<accession>A0A6C8ERE9</accession>
<evidence type="ECO:0000313" key="10">
    <source>
        <dbReference type="EMBL" id="EDP8529884.1"/>
    </source>
</evidence>
<proteinExistence type="inferred from homology"/>
<feature type="non-terminal residue" evidence="10">
    <location>
        <position position="1"/>
    </location>
</feature>
<reference evidence="10" key="1">
    <citation type="submission" date="2020-02" db="EMBL/GenBank/DDBJ databases">
        <authorList>
            <person name="Ashton P.M."/>
            <person name="Dallman T."/>
            <person name="Nair S."/>
            <person name="De Pinna E."/>
            <person name="Peters T."/>
            <person name="Grant K."/>
        </authorList>
    </citation>
    <scope>NUCLEOTIDE SEQUENCE</scope>
    <source>
        <strain evidence="10">883774</strain>
    </source>
</reference>
<dbReference type="EMBL" id="AANPAS010000026">
    <property type="protein sequence ID" value="EDP8529884.1"/>
    <property type="molecule type" value="Genomic_DNA"/>
</dbReference>
<keyword evidence="6" id="KW-0572">Peptidoglycan-anchor</keyword>
<dbReference type="InterPro" id="IPR013783">
    <property type="entry name" value="Ig-like_fold"/>
</dbReference>
<dbReference type="AlphaFoldDB" id="A0A6C8ERE9"/>
<dbReference type="Gene3D" id="2.60.40.10">
    <property type="entry name" value="Immunoglobulins"/>
    <property type="match status" value="2"/>
</dbReference>
<gene>
    <name evidence="10" type="ORF">G3R87_003012</name>
</gene>
<keyword evidence="4" id="KW-0964">Secreted</keyword>
<dbReference type="SUPFAM" id="SSF49478">
    <property type="entry name" value="Cna protein B-type domain"/>
    <property type="match status" value="2"/>
</dbReference>
<dbReference type="PROSITE" id="PS50847">
    <property type="entry name" value="GRAM_POS_ANCHORING"/>
    <property type="match status" value="1"/>
</dbReference>
<protein>
    <submittedName>
        <fullName evidence="10">LPXTG cell wall anchor domain-containing protein</fullName>
    </submittedName>
</protein>
<dbReference type="PANTHER" id="PTHR36108:SF13">
    <property type="entry name" value="COLOSSIN-B-RELATED"/>
    <property type="match status" value="1"/>
</dbReference>
<organism evidence="10">
    <name type="scientific">Listeria monocytogenes</name>
    <dbReference type="NCBI Taxonomy" id="1639"/>
    <lineage>
        <taxon>Bacteria</taxon>
        <taxon>Bacillati</taxon>
        <taxon>Bacillota</taxon>
        <taxon>Bacilli</taxon>
        <taxon>Bacillales</taxon>
        <taxon>Listeriaceae</taxon>
        <taxon>Listeria</taxon>
    </lineage>
</organism>
<evidence type="ECO:0000256" key="1">
    <source>
        <dbReference type="ARBA" id="ARBA00004168"/>
    </source>
</evidence>
<feature type="domain" description="Gram-positive cocci surface proteins LPxTG" evidence="9">
    <location>
        <begin position="244"/>
        <end position="273"/>
    </location>
</feature>
<evidence type="ECO:0000256" key="4">
    <source>
        <dbReference type="ARBA" id="ARBA00022525"/>
    </source>
</evidence>
<keyword evidence="8" id="KW-1133">Transmembrane helix</keyword>
<evidence type="ECO:0000256" key="5">
    <source>
        <dbReference type="ARBA" id="ARBA00022729"/>
    </source>
</evidence>
<evidence type="ECO:0000256" key="3">
    <source>
        <dbReference type="ARBA" id="ARBA00022512"/>
    </source>
</evidence>
<feature type="region of interest" description="Disordered" evidence="7">
    <location>
        <begin position="189"/>
        <end position="244"/>
    </location>
</feature>
<evidence type="ECO:0000256" key="6">
    <source>
        <dbReference type="ARBA" id="ARBA00023088"/>
    </source>
</evidence>
<keyword evidence="8" id="KW-0472">Membrane</keyword>
<keyword evidence="3" id="KW-0134">Cell wall</keyword>
<dbReference type="NCBIfam" id="TIGR01167">
    <property type="entry name" value="LPXTG_anchor"/>
    <property type="match status" value="1"/>
</dbReference>
<comment type="caution">
    <text evidence="10">The sequence shown here is derived from an EMBL/GenBank/DDBJ whole genome shotgun (WGS) entry which is preliminary data.</text>
</comment>
<comment type="subcellular location">
    <subcellularLocation>
        <location evidence="1">Secreted</location>
        <location evidence="1">Cell wall</location>
        <topology evidence="1">Peptidoglycan-anchor</topology>
    </subcellularLocation>
</comment>
<evidence type="ECO:0000256" key="2">
    <source>
        <dbReference type="ARBA" id="ARBA00007257"/>
    </source>
</evidence>
<evidence type="ECO:0000256" key="7">
    <source>
        <dbReference type="SAM" id="MobiDB-lite"/>
    </source>
</evidence>
<feature type="compositionally biased region" description="Basic and acidic residues" evidence="7">
    <location>
        <begin position="224"/>
        <end position="233"/>
    </location>
</feature>
<dbReference type="InterPro" id="IPR041033">
    <property type="entry name" value="SpaA_PFL_dom_1"/>
</dbReference>
<sequence length="273" mass="28958">VGSVELTKLDSATKATLAGATFELQDKEGNTLQTDLKTDENGVLKVTDLVPGSYQFVETSAPTGYKLDNSPVSFEIVAGETDQVVKVTKENTLEVGSVELTKLDSATKATLAGATFELQDKEGNTLQTGLTTDENGVLKVTDLVPGTYQFVETKAPIGYELDTTPVSFEIVAGETDQIVKVTKENTLVPPTPVPPTPVPPTPLPPVPYEPTVPPTKPEVPVTPKKTENSEDSPKTTPIRITQSLPKTGDTNSFAGLGVILIALSLSGLLLKRK</sequence>
<feature type="compositionally biased region" description="Polar residues" evidence="7">
    <location>
        <begin position="234"/>
        <end position="244"/>
    </location>
</feature>
<dbReference type="Pfam" id="PF17802">
    <property type="entry name" value="SpaA"/>
    <property type="match status" value="2"/>
</dbReference>
<name>A0A6C8ERE9_LISMN</name>
<evidence type="ECO:0000259" key="9">
    <source>
        <dbReference type="PROSITE" id="PS50847"/>
    </source>
</evidence>
<dbReference type="InterPro" id="IPR019931">
    <property type="entry name" value="LPXTG_anchor"/>
</dbReference>
<dbReference type="PANTHER" id="PTHR36108">
    <property type="entry name" value="COLOSSIN-B-RELATED"/>
    <property type="match status" value="1"/>
</dbReference>
<keyword evidence="5" id="KW-0732">Signal</keyword>